<dbReference type="InterPro" id="IPR002467">
    <property type="entry name" value="Pept_M24A_MAP1"/>
</dbReference>
<dbReference type="InterPro" id="IPR001714">
    <property type="entry name" value="Pept_M24_MAP"/>
</dbReference>
<feature type="binding site" evidence="6">
    <location>
        <position position="203"/>
    </location>
    <ligand>
        <name>a divalent metal cation</name>
        <dbReference type="ChEBI" id="CHEBI:60240"/>
        <label>2</label>
        <note>catalytic</note>
    </ligand>
</feature>
<dbReference type="Gene3D" id="3.90.230.10">
    <property type="entry name" value="Creatinase/methionine aminopeptidase superfamily"/>
    <property type="match status" value="1"/>
</dbReference>
<keyword evidence="4 6" id="KW-0479">Metal-binding</keyword>
<dbReference type="Proteomes" id="UP001314241">
    <property type="component" value="Unassembled WGS sequence"/>
</dbReference>
<comment type="caution">
    <text evidence="9">The sequence shown here is derived from an EMBL/GenBank/DDBJ whole genome shotgun (WGS) entry which is preliminary data.</text>
</comment>
<dbReference type="InterPro" id="IPR036005">
    <property type="entry name" value="Creatinase/aminopeptidase-like"/>
</dbReference>
<comment type="similarity">
    <text evidence="6">Belongs to the peptidase M24A family. Methionine aminopeptidase type 1 subfamily.</text>
</comment>
<evidence type="ECO:0000256" key="6">
    <source>
        <dbReference type="HAMAP-Rule" id="MF_01974"/>
    </source>
</evidence>
<evidence type="ECO:0000313" key="9">
    <source>
        <dbReference type="EMBL" id="CAK8054096.1"/>
    </source>
</evidence>
<dbReference type="Pfam" id="PF00557">
    <property type="entry name" value="Peptidase_M24"/>
    <property type="match status" value="1"/>
</dbReference>
<dbReference type="PANTHER" id="PTHR43330">
    <property type="entry name" value="METHIONINE AMINOPEPTIDASE"/>
    <property type="match status" value="1"/>
</dbReference>
<dbReference type="InterPro" id="IPR000994">
    <property type="entry name" value="Pept_M24"/>
</dbReference>
<evidence type="ECO:0000313" key="10">
    <source>
        <dbReference type="Proteomes" id="UP001314241"/>
    </source>
</evidence>
<name>A0ABP0ESK9_9LACO</name>
<dbReference type="EC" id="3.4.11.18" evidence="6 7"/>
<feature type="binding site" evidence="6">
    <location>
        <position position="77"/>
    </location>
    <ligand>
        <name>substrate</name>
    </ligand>
</feature>
<evidence type="ECO:0000256" key="5">
    <source>
        <dbReference type="ARBA" id="ARBA00022801"/>
    </source>
</evidence>
<feature type="binding site" evidence="6">
    <location>
        <position position="106"/>
    </location>
    <ligand>
        <name>a divalent metal cation</name>
        <dbReference type="ChEBI" id="CHEBI:60240"/>
        <label>2</label>
        <note>catalytic</note>
    </ligand>
</feature>
<dbReference type="SUPFAM" id="SSF55920">
    <property type="entry name" value="Creatinase/aminopeptidase"/>
    <property type="match status" value="1"/>
</dbReference>
<dbReference type="CDD" id="cd01086">
    <property type="entry name" value="MetAP1"/>
    <property type="match status" value="1"/>
</dbReference>
<feature type="binding site" evidence="6">
    <location>
        <position position="170"/>
    </location>
    <ligand>
        <name>a divalent metal cation</name>
        <dbReference type="ChEBI" id="CHEBI:60240"/>
        <label>2</label>
        <note>catalytic</note>
    </ligand>
</feature>
<feature type="binding site" evidence="6">
    <location>
        <position position="177"/>
    </location>
    <ligand>
        <name>substrate</name>
    </ligand>
</feature>
<dbReference type="HAMAP" id="MF_01974">
    <property type="entry name" value="MetAP_1"/>
    <property type="match status" value="1"/>
</dbReference>
<keyword evidence="2 6" id="KW-0031">Aminopeptidase</keyword>
<dbReference type="RefSeq" id="WP_349641638.1">
    <property type="nucleotide sequence ID" value="NZ_CAWVOH010000001.1"/>
</dbReference>
<protein>
    <recommendedName>
        <fullName evidence="6 7">Methionine aminopeptidase</fullName>
        <shortName evidence="6">MAP</shortName>
        <shortName evidence="6">MetAP</shortName>
        <ecNumber evidence="6 7">3.4.11.18</ecNumber>
    </recommendedName>
    <alternativeName>
        <fullName evidence="6">Peptidase M</fullName>
    </alternativeName>
</protein>
<dbReference type="GO" id="GO:0004239">
    <property type="term" value="F:initiator methionyl aminopeptidase activity"/>
    <property type="evidence" value="ECO:0007669"/>
    <property type="project" value="UniProtKB-EC"/>
</dbReference>
<comment type="subunit">
    <text evidence="6">Monomer.</text>
</comment>
<gene>
    <name evidence="6" type="primary">map</name>
    <name evidence="9" type="ORF">R54876_GBNLAHCA_00656</name>
</gene>
<feature type="binding site" evidence="6">
    <location>
        <position position="106"/>
    </location>
    <ligand>
        <name>a divalent metal cation</name>
        <dbReference type="ChEBI" id="CHEBI:60240"/>
        <label>1</label>
    </ligand>
</feature>
<accession>A0ABP0ESK9</accession>
<feature type="binding site" evidence="6">
    <location>
        <position position="95"/>
    </location>
    <ligand>
        <name>a divalent metal cation</name>
        <dbReference type="ChEBI" id="CHEBI:60240"/>
        <label>1</label>
    </ligand>
</feature>
<organism evidence="9 10">
    <name type="scientific">Eupransor demetentiae</name>
    <dbReference type="NCBI Taxonomy" id="3109584"/>
    <lineage>
        <taxon>Bacteria</taxon>
        <taxon>Bacillati</taxon>
        <taxon>Bacillota</taxon>
        <taxon>Bacilli</taxon>
        <taxon>Lactobacillales</taxon>
        <taxon>Lactobacillaceae</taxon>
        <taxon>Eupransor</taxon>
    </lineage>
</organism>
<evidence type="ECO:0000256" key="7">
    <source>
        <dbReference type="RuleBase" id="RU003653"/>
    </source>
</evidence>
<reference evidence="9 10" key="1">
    <citation type="submission" date="2024-01" db="EMBL/GenBank/DDBJ databases">
        <authorList>
            <person name="Botero Cardona J."/>
        </authorList>
    </citation>
    <scope>NUCLEOTIDE SEQUENCE [LARGE SCALE GENOMIC DNA]</scope>
    <source>
        <strain evidence="9 10">LMG 33000</strain>
    </source>
</reference>
<keyword evidence="10" id="KW-1185">Reference proteome</keyword>
<feature type="domain" description="Peptidase M24" evidence="8">
    <location>
        <begin position="11"/>
        <end position="244"/>
    </location>
</feature>
<evidence type="ECO:0000256" key="3">
    <source>
        <dbReference type="ARBA" id="ARBA00022670"/>
    </source>
</evidence>
<dbReference type="EMBL" id="CAWVOH010000001">
    <property type="protein sequence ID" value="CAK8054096.1"/>
    <property type="molecule type" value="Genomic_DNA"/>
</dbReference>
<proteinExistence type="inferred from homology"/>
<dbReference type="PANTHER" id="PTHR43330:SF17">
    <property type="entry name" value="METHIONINE AMINOPEPTIDASE"/>
    <property type="match status" value="1"/>
</dbReference>
<evidence type="ECO:0000256" key="4">
    <source>
        <dbReference type="ARBA" id="ARBA00022723"/>
    </source>
</evidence>
<evidence type="ECO:0000259" key="8">
    <source>
        <dbReference type="Pfam" id="PF00557"/>
    </source>
</evidence>
<feature type="binding site" evidence="6">
    <location>
        <position position="237"/>
    </location>
    <ligand>
        <name>a divalent metal cation</name>
        <dbReference type="ChEBI" id="CHEBI:60240"/>
        <label>1</label>
    </ligand>
</feature>
<evidence type="ECO:0000256" key="1">
    <source>
        <dbReference type="ARBA" id="ARBA00002521"/>
    </source>
</evidence>
<evidence type="ECO:0000256" key="2">
    <source>
        <dbReference type="ARBA" id="ARBA00022438"/>
    </source>
</evidence>
<feature type="binding site" evidence="6">
    <location>
        <position position="237"/>
    </location>
    <ligand>
        <name>a divalent metal cation</name>
        <dbReference type="ChEBI" id="CHEBI:60240"/>
        <label>2</label>
        <note>catalytic</note>
    </ligand>
</feature>
<comment type="cofactor">
    <cofactor evidence="6">
        <name>Co(2+)</name>
        <dbReference type="ChEBI" id="CHEBI:48828"/>
    </cofactor>
    <cofactor evidence="6">
        <name>Zn(2+)</name>
        <dbReference type="ChEBI" id="CHEBI:29105"/>
    </cofactor>
    <cofactor evidence="6">
        <name>Mn(2+)</name>
        <dbReference type="ChEBI" id="CHEBI:29035"/>
    </cofactor>
    <cofactor evidence="6">
        <name>Fe(2+)</name>
        <dbReference type="ChEBI" id="CHEBI:29033"/>
    </cofactor>
    <text evidence="6">Binds 2 divalent metal cations per subunit. Has a high-affinity and a low affinity metal-binding site. The true nature of the physiological cofactor is under debate. The enzyme is active with cobalt, zinc, manganese or divalent iron ions. Most likely, methionine aminopeptidases function as mononuclear Fe(2+)-metalloproteases under physiological conditions, and the catalytically relevant metal-binding site has been assigned to the histidine-containing high-affinity site.</text>
</comment>
<dbReference type="NCBIfam" id="TIGR00500">
    <property type="entry name" value="met_pdase_I"/>
    <property type="match status" value="1"/>
</dbReference>
<sequence>MISLKSPREIEAMKKSGELMAGMHRMLRTLVKPGIDTWEIETRCREYIESHGGVAVQIGFEGFKYATTISINNEVAHGLPRKGLKLKNGDLLKVDTVISLDGALSDSAWTYAVGEVSPEVKKLMEVTKKALYLGIDQAVIGNRIGDIGAVIQDYTENQHHYGDVRQYIGHGIGPTMHEEPQVPHYGKAGHGLRLREGMTITIEPMINLGGWEVTTDDTPEDGWTVRTADGSWSAQYEHTLAITKDGPKILTIQDPEEDAKYIYKG</sequence>
<dbReference type="PROSITE" id="PS00680">
    <property type="entry name" value="MAP_1"/>
    <property type="match status" value="1"/>
</dbReference>
<comment type="catalytic activity">
    <reaction evidence="6 7">
        <text>Release of N-terminal amino acids, preferentially methionine, from peptides and arylamides.</text>
        <dbReference type="EC" id="3.4.11.18"/>
    </reaction>
</comment>
<keyword evidence="5 6" id="KW-0378">Hydrolase</keyword>
<comment type="function">
    <text evidence="1 6">Removes the N-terminal methionine from nascent proteins. The N-terminal methionine is often cleaved when the second residue in the primary sequence is small and uncharged (Met-Ala-, Cys, Gly, Pro, Ser, Thr, or Val). Requires deformylation of the N(alpha)-formylated initiator methionine before it can be hydrolyzed.</text>
</comment>
<keyword evidence="3 6" id="KW-0645">Protease</keyword>
<dbReference type="PRINTS" id="PR00599">
    <property type="entry name" value="MAPEPTIDASE"/>
</dbReference>